<feature type="domain" description="Penicillin-binding protein transpeptidase" evidence="15">
    <location>
        <begin position="252"/>
        <end position="566"/>
    </location>
</feature>
<dbReference type="SUPFAM" id="SSF56601">
    <property type="entry name" value="beta-lactamase/transpeptidase-like"/>
    <property type="match status" value="1"/>
</dbReference>
<keyword evidence="12 14" id="KW-0472">Membrane</keyword>
<dbReference type="Gene3D" id="3.40.710.10">
    <property type="entry name" value="DD-peptidase/beta-lactamase superfamily"/>
    <property type="match status" value="1"/>
</dbReference>
<dbReference type="Pfam" id="PF03717">
    <property type="entry name" value="PBP_dimer"/>
    <property type="match status" value="1"/>
</dbReference>
<evidence type="ECO:0000256" key="8">
    <source>
        <dbReference type="ARBA" id="ARBA00022801"/>
    </source>
</evidence>
<evidence type="ECO:0000256" key="4">
    <source>
        <dbReference type="ARBA" id="ARBA00022519"/>
    </source>
</evidence>
<evidence type="ECO:0000256" key="3">
    <source>
        <dbReference type="ARBA" id="ARBA00022475"/>
    </source>
</evidence>
<evidence type="ECO:0000259" key="16">
    <source>
        <dbReference type="Pfam" id="PF03717"/>
    </source>
</evidence>
<evidence type="ECO:0000256" key="2">
    <source>
        <dbReference type="ARBA" id="ARBA00004236"/>
    </source>
</evidence>
<dbReference type="GO" id="GO:0071972">
    <property type="term" value="F:peptidoglycan L,D-transpeptidase activity"/>
    <property type="evidence" value="ECO:0007669"/>
    <property type="project" value="TreeGrafter"/>
</dbReference>
<dbReference type="EMBL" id="QWGR01000017">
    <property type="protein sequence ID" value="RIJ46044.1"/>
    <property type="molecule type" value="Genomic_DNA"/>
</dbReference>
<comment type="caution">
    <text evidence="17">The sequence shown here is derived from an EMBL/GenBank/DDBJ whole genome shotgun (WGS) entry which is preliminary data.</text>
</comment>
<dbReference type="Gene3D" id="3.90.1310.10">
    <property type="entry name" value="Penicillin-binding protein 2a (Domain 2)"/>
    <property type="match status" value="1"/>
</dbReference>
<dbReference type="SUPFAM" id="SSF56519">
    <property type="entry name" value="Penicillin binding protein dimerisation domain"/>
    <property type="match status" value="1"/>
</dbReference>
<dbReference type="GO" id="GO:0009002">
    <property type="term" value="F:serine-type D-Ala-D-Ala carboxypeptidase activity"/>
    <property type="evidence" value="ECO:0007669"/>
    <property type="project" value="InterPro"/>
</dbReference>
<dbReference type="PANTHER" id="PTHR30627:SF2">
    <property type="entry name" value="PEPTIDOGLYCAN D,D-TRANSPEPTIDASE MRDA"/>
    <property type="match status" value="1"/>
</dbReference>
<keyword evidence="18" id="KW-1185">Reference proteome</keyword>
<dbReference type="Pfam" id="PF00905">
    <property type="entry name" value="Transpeptidase"/>
    <property type="match status" value="1"/>
</dbReference>
<dbReference type="InterPro" id="IPR036138">
    <property type="entry name" value="PBP_dimer_sf"/>
</dbReference>
<dbReference type="AlphaFoldDB" id="A0A399ST15"/>
<evidence type="ECO:0000256" key="6">
    <source>
        <dbReference type="ARBA" id="ARBA00022670"/>
    </source>
</evidence>
<dbReference type="GO" id="GO:0071555">
    <property type="term" value="P:cell wall organization"/>
    <property type="evidence" value="ECO:0007669"/>
    <property type="project" value="UniProtKB-KW"/>
</dbReference>
<proteinExistence type="predicted"/>
<dbReference type="InterPro" id="IPR017790">
    <property type="entry name" value="Penicillin-binding_protein_2"/>
</dbReference>
<keyword evidence="13" id="KW-0961">Cell wall biogenesis/degradation</keyword>
<keyword evidence="9" id="KW-0133">Cell shape</keyword>
<sequence length="607" mass="68086">MNDYSRRSYIIILVFILVALVFLIRLFNLQVMDSTYKQYATNNVLREVVQYPARGLIYDRNGELLVYNKTAYDLLVTPREVKPFDTTLFCRLLDITREDLEAGIQKARKYSSYKPSILVKQISPENYAILQEQLYKFEGFHSQTRTLREYSAPAAAHALGYVSEVTQSDINKDSYYKSGDYIGASGIEKTYEAQLRGTKGVKKNLVDVHNRIQGSYLEGSEDVPAQIGKNLVTTLDLDLQLYAEKLFKNKKGAVVAIEPSTGEVLAMVSAPVYDPGLLVGRVRGANYKVLESDSLMPLFNRALQAKYPPGSTFKTINALIGLQEGAITPETRFSCAGRGSTPIRCTHDHISPANVVEGIRESCNPFMWNTFRSIIGRAKTAAEGFRTWRQYVQNFGLGTILSEDFANTLKGDLPSEELYNRIYGKGRWNALTVRSLSIGQGELGATPLQMANVAAIVANHGFYYEPHIVKEVEGDTIRSSYRKKHEVGIDEKYFAPIIEGMRQSIKNYYYIPGLEYCGKTGTIQIGRGLEHGAFEAFAPREEPKIAVFTYVENSKWGSQYAAPIASLMIEKYLNDTIASNRLHIEERMLNSNLLDPNKIVITDGAAE</sequence>
<evidence type="ECO:0000256" key="9">
    <source>
        <dbReference type="ARBA" id="ARBA00022960"/>
    </source>
</evidence>
<dbReference type="NCBIfam" id="TIGR03423">
    <property type="entry name" value="pbp2_mrdA"/>
    <property type="match status" value="1"/>
</dbReference>
<keyword evidence="3" id="KW-1003">Cell membrane</keyword>
<keyword evidence="10" id="KW-0573">Peptidoglycan synthesis</keyword>
<keyword evidence="5" id="KW-0121">Carboxypeptidase</keyword>
<feature type="domain" description="Penicillin-binding protein dimerisation" evidence="16">
    <location>
        <begin position="50"/>
        <end position="213"/>
    </location>
</feature>
<dbReference type="InterPro" id="IPR012338">
    <property type="entry name" value="Beta-lactam/transpept-like"/>
</dbReference>
<evidence type="ECO:0000256" key="13">
    <source>
        <dbReference type="ARBA" id="ARBA00023316"/>
    </source>
</evidence>
<dbReference type="InterPro" id="IPR050515">
    <property type="entry name" value="Beta-lactam/transpept"/>
</dbReference>
<evidence type="ECO:0000256" key="14">
    <source>
        <dbReference type="SAM" id="Phobius"/>
    </source>
</evidence>
<dbReference type="PANTHER" id="PTHR30627">
    <property type="entry name" value="PEPTIDOGLYCAN D,D-TRANSPEPTIDASE"/>
    <property type="match status" value="1"/>
</dbReference>
<dbReference type="Proteomes" id="UP000265926">
    <property type="component" value="Unassembled WGS sequence"/>
</dbReference>
<evidence type="ECO:0000313" key="17">
    <source>
        <dbReference type="EMBL" id="RIJ46044.1"/>
    </source>
</evidence>
<dbReference type="InterPro" id="IPR001460">
    <property type="entry name" value="PCN-bd_Tpept"/>
</dbReference>
<dbReference type="GO" id="GO:0008658">
    <property type="term" value="F:penicillin binding"/>
    <property type="evidence" value="ECO:0007669"/>
    <property type="project" value="InterPro"/>
</dbReference>
<dbReference type="GO" id="GO:0009252">
    <property type="term" value="P:peptidoglycan biosynthetic process"/>
    <property type="evidence" value="ECO:0007669"/>
    <property type="project" value="UniProtKB-KW"/>
</dbReference>
<evidence type="ECO:0000256" key="11">
    <source>
        <dbReference type="ARBA" id="ARBA00022989"/>
    </source>
</evidence>
<evidence type="ECO:0000256" key="1">
    <source>
        <dbReference type="ARBA" id="ARBA00004167"/>
    </source>
</evidence>
<organism evidence="17 18">
    <name type="scientific">Maribellus luteus</name>
    <dbReference type="NCBI Taxonomy" id="2305463"/>
    <lineage>
        <taxon>Bacteria</taxon>
        <taxon>Pseudomonadati</taxon>
        <taxon>Bacteroidota</taxon>
        <taxon>Bacteroidia</taxon>
        <taxon>Marinilabiliales</taxon>
        <taxon>Prolixibacteraceae</taxon>
        <taxon>Maribellus</taxon>
    </lineage>
</organism>
<reference evidence="17 18" key="1">
    <citation type="submission" date="2018-08" db="EMBL/GenBank/DDBJ databases">
        <title>Pallidiluteibacterium maritimus gen. nov., sp. nov., isolated from coastal sediment.</title>
        <authorList>
            <person name="Zhou L.Y."/>
        </authorList>
    </citation>
    <scope>NUCLEOTIDE SEQUENCE [LARGE SCALE GENOMIC DNA]</scope>
    <source>
        <strain evidence="17 18">XSD2</strain>
    </source>
</reference>
<keyword evidence="7 14" id="KW-0812">Transmembrane</keyword>
<dbReference type="GO" id="GO:0008360">
    <property type="term" value="P:regulation of cell shape"/>
    <property type="evidence" value="ECO:0007669"/>
    <property type="project" value="UniProtKB-KW"/>
</dbReference>
<dbReference type="InterPro" id="IPR005311">
    <property type="entry name" value="PBP_dimer"/>
</dbReference>
<keyword evidence="4" id="KW-0997">Cell inner membrane</keyword>
<comment type="subcellular location">
    <subcellularLocation>
        <location evidence="2">Cell membrane</location>
    </subcellularLocation>
    <subcellularLocation>
        <location evidence="1">Membrane</location>
        <topology evidence="1">Single-pass membrane protein</topology>
    </subcellularLocation>
</comment>
<evidence type="ECO:0000313" key="18">
    <source>
        <dbReference type="Proteomes" id="UP000265926"/>
    </source>
</evidence>
<feature type="transmembrane region" description="Helical" evidence="14">
    <location>
        <begin position="9"/>
        <end position="27"/>
    </location>
</feature>
<protein>
    <submittedName>
        <fullName evidence="17">Penicillin-binding protein 2</fullName>
    </submittedName>
</protein>
<gene>
    <name evidence="17" type="primary">mrdA</name>
    <name evidence="17" type="ORF">D1614_20155</name>
</gene>
<keyword evidence="11 14" id="KW-1133">Transmembrane helix</keyword>
<dbReference type="RefSeq" id="WP_119439795.1">
    <property type="nucleotide sequence ID" value="NZ_QWGR01000017.1"/>
</dbReference>
<evidence type="ECO:0000259" key="15">
    <source>
        <dbReference type="Pfam" id="PF00905"/>
    </source>
</evidence>
<dbReference type="GO" id="GO:0006508">
    <property type="term" value="P:proteolysis"/>
    <property type="evidence" value="ECO:0007669"/>
    <property type="project" value="UniProtKB-KW"/>
</dbReference>
<evidence type="ECO:0000256" key="5">
    <source>
        <dbReference type="ARBA" id="ARBA00022645"/>
    </source>
</evidence>
<name>A0A399ST15_9BACT</name>
<dbReference type="GO" id="GO:0005886">
    <property type="term" value="C:plasma membrane"/>
    <property type="evidence" value="ECO:0007669"/>
    <property type="project" value="UniProtKB-SubCell"/>
</dbReference>
<evidence type="ECO:0000256" key="12">
    <source>
        <dbReference type="ARBA" id="ARBA00023136"/>
    </source>
</evidence>
<evidence type="ECO:0000256" key="7">
    <source>
        <dbReference type="ARBA" id="ARBA00022692"/>
    </source>
</evidence>
<keyword evidence="8" id="KW-0378">Hydrolase</keyword>
<accession>A0A399ST15</accession>
<keyword evidence="6" id="KW-0645">Protease</keyword>
<dbReference type="Gene3D" id="3.30.1390.30">
    <property type="entry name" value="Penicillin-binding protein 2a, domain 3"/>
    <property type="match status" value="1"/>
</dbReference>
<dbReference type="OrthoDB" id="9766847at2"/>
<evidence type="ECO:0000256" key="10">
    <source>
        <dbReference type="ARBA" id="ARBA00022984"/>
    </source>
</evidence>